<keyword evidence="3" id="KW-1185">Reference proteome</keyword>
<evidence type="ECO:0000256" key="1">
    <source>
        <dbReference type="ARBA" id="ARBA00010568"/>
    </source>
</evidence>
<comment type="caution">
    <text evidence="2">The sequence shown here is derived from an EMBL/GenBank/DDBJ whole genome shotgun (WGS) entry which is preliminary data.</text>
</comment>
<dbReference type="EMBL" id="LGSR01000022">
    <property type="protein sequence ID" value="KOS18149.1"/>
    <property type="molecule type" value="Genomic_DNA"/>
</dbReference>
<dbReference type="OrthoDB" id="10067381at2759"/>
<comment type="similarity">
    <text evidence="1">Belongs to the UPF0696 family.</text>
</comment>
<gene>
    <name evidence="2" type="ORF">ESCO_002598</name>
</gene>
<accession>A0A0M9VSW2</accession>
<name>A0A0M9VSW2_ESCWE</name>
<organism evidence="2 3">
    <name type="scientific">Escovopsis weberi</name>
    <dbReference type="NCBI Taxonomy" id="150374"/>
    <lineage>
        <taxon>Eukaryota</taxon>
        <taxon>Fungi</taxon>
        <taxon>Dikarya</taxon>
        <taxon>Ascomycota</taxon>
        <taxon>Pezizomycotina</taxon>
        <taxon>Sordariomycetes</taxon>
        <taxon>Hypocreomycetidae</taxon>
        <taxon>Hypocreales</taxon>
        <taxon>Hypocreaceae</taxon>
        <taxon>Escovopsis</taxon>
    </lineage>
</organism>
<evidence type="ECO:0000313" key="2">
    <source>
        <dbReference type="EMBL" id="KOS18149.1"/>
    </source>
</evidence>
<proteinExistence type="inferred from homology"/>
<dbReference type="SUPFAM" id="SSF55418">
    <property type="entry name" value="eIF4e-like"/>
    <property type="match status" value="1"/>
</dbReference>
<dbReference type="AlphaFoldDB" id="A0A0M9VSW2"/>
<evidence type="ECO:0000313" key="3">
    <source>
        <dbReference type="Proteomes" id="UP000053831"/>
    </source>
</evidence>
<dbReference type="Proteomes" id="UP000053831">
    <property type="component" value="Unassembled WGS sequence"/>
</dbReference>
<reference evidence="2 3" key="1">
    <citation type="submission" date="2015-07" db="EMBL/GenBank/DDBJ databases">
        <title>The genome of the fungus Escovopsis weberi, a specialized disease agent of ant agriculture.</title>
        <authorList>
            <person name="de Man T.J."/>
            <person name="Stajich J.E."/>
            <person name="Kubicek C.P."/>
            <person name="Chenthamara K."/>
            <person name="Atanasova L."/>
            <person name="Druzhinina I.S."/>
            <person name="Birnbaum S."/>
            <person name="Barribeau S.M."/>
            <person name="Teiling C."/>
            <person name="Suen G."/>
            <person name="Currie C."/>
            <person name="Gerardo N.M."/>
        </authorList>
    </citation>
    <scope>NUCLEOTIDE SEQUENCE [LARGE SCALE GENOMIC DNA]</scope>
</reference>
<dbReference type="Pfam" id="PF08939">
    <property type="entry name" value="Bles03"/>
    <property type="match status" value="1"/>
</dbReference>
<dbReference type="PANTHER" id="PTHR31977:SF1">
    <property type="entry name" value="UPF0696 PROTEIN C11ORF68"/>
    <property type="match status" value="1"/>
</dbReference>
<sequence>MAQEPSSLHNPYAGVPFAWQLTETVQDFLERLPPATTDWTPLCPWIYICNPFIRRVPRDQGENQLSKGNEDEAPTEEGSRLLYVTEGALERLHILADVIGRIEGSGAQKFAVAKAVEKERSRAALDILHLAHVGKVRTGKWMLFCQVADVNDIWETVAKATANNELGIAAKVAPRALDQDPRRERLVCIYTQDFADKADVRRVLEKLRELRLVDGRRRPIYYKPDHETKLLIINTVSKDL</sequence>
<dbReference type="Gene3D" id="3.30.760.10">
    <property type="entry name" value="RNA Cap, Translation Initiation Factor Eif4e"/>
    <property type="match status" value="1"/>
</dbReference>
<dbReference type="InterPro" id="IPR015034">
    <property type="entry name" value="Bles03"/>
</dbReference>
<dbReference type="PANTHER" id="PTHR31977">
    <property type="entry name" value="UPF0696 PROTEIN C11ORF68"/>
    <property type="match status" value="1"/>
</dbReference>
<dbReference type="InterPro" id="IPR023398">
    <property type="entry name" value="TIF_eIF4e-like"/>
</dbReference>
<protein>
    <submittedName>
        <fullName evidence="2">UPF0696 protein C11orf68-like protein</fullName>
    </submittedName>
</protein>